<evidence type="ECO:0000313" key="4">
    <source>
        <dbReference type="Proteomes" id="UP000011087"/>
    </source>
</evidence>
<dbReference type="AlphaFoldDB" id="L1JR68"/>
<dbReference type="EnsemblProtists" id="EKX50937">
    <property type="protein sequence ID" value="EKX50937"/>
    <property type="gene ID" value="GUITHDRAFT_103518"/>
</dbReference>
<dbReference type="OrthoDB" id="514832at2759"/>
<protein>
    <submittedName>
        <fullName evidence="2 3">Uncharacterized protein</fullName>
    </submittedName>
</protein>
<feature type="compositionally biased region" description="Basic and acidic residues" evidence="1">
    <location>
        <begin position="79"/>
        <end position="106"/>
    </location>
</feature>
<dbReference type="EMBL" id="JH992977">
    <property type="protein sequence ID" value="EKX50937.1"/>
    <property type="molecule type" value="Genomic_DNA"/>
</dbReference>
<sequence>MVVEAITSMGDIKKRLSQGIEEALRALTKNAPIDSITRRNIKEYMAKKKQVSEDDIQGNSEYFKDEVQRLFLQVQEEIESRSKVKEKRQNPDHHGSEEKGNAETAKKRVKPSKRKLESESESDSEDERPKASKKSREGKTKSNKADKEPVKTELSKECQRLKELAKKCDLVVPVNCFKGEPDSDELARRIGKYLLERGLPSLNPSRVEIAELKRKVALSRELDGIETSNIVVSSRRHRGDDDEEEEEKPRRLIVDNSDSDD</sequence>
<evidence type="ECO:0000256" key="1">
    <source>
        <dbReference type="SAM" id="MobiDB-lite"/>
    </source>
</evidence>
<gene>
    <name evidence="2" type="ORF">GUITHDRAFT_103518</name>
</gene>
<dbReference type="KEGG" id="gtt:GUITHDRAFT_103518"/>
<dbReference type="HOGENOM" id="CLU_1067296_0_0_1"/>
<dbReference type="GeneID" id="17307554"/>
<keyword evidence="4" id="KW-1185">Reference proteome</keyword>
<accession>L1JR68</accession>
<dbReference type="RefSeq" id="XP_005837917.1">
    <property type="nucleotide sequence ID" value="XM_005837860.1"/>
</dbReference>
<organism evidence="2">
    <name type="scientific">Guillardia theta (strain CCMP2712)</name>
    <name type="common">Cryptophyte</name>
    <dbReference type="NCBI Taxonomy" id="905079"/>
    <lineage>
        <taxon>Eukaryota</taxon>
        <taxon>Cryptophyceae</taxon>
        <taxon>Pyrenomonadales</taxon>
        <taxon>Geminigeraceae</taxon>
        <taxon>Guillardia</taxon>
    </lineage>
</organism>
<feature type="compositionally biased region" description="Basic and acidic residues" evidence="1">
    <location>
        <begin position="127"/>
        <end position="154"/>
    </location>
</feature>
<reference evidence="4" key="2">
    <citation type="submission" date="2012-11" db="EMBL/GenBank/DDBJ databases">
        <authorList>
            <person name="Kuo A."/>
            <person name="Curtis B.A."/>
            <person name="Tanifuji G."/>
            <person name="Burki F."/>
            <person name="Gruber A."/>
            <person name="Irimia M."/>
            <person name="Maruyama S."/>
            <person name="Arias M.C."/>
            <person name="Ball S.G."/>
            <person name="Gile G.H."/>
            <person name="Hirakawa Y."/>
            <person name="Hopkins J.F."/>
            <person name="Rensing S.A."/>
            <person name="Schmutz J."/>
            <person name="Symeonidi A."/>
            <person name="Elias M."/>
            <person name="Eveleigh R.J."/>
            <person name="Herman E.K."/>
            <person name="Klute M.J."/>
            <person name="Nakayama T."/>
            <person name="Obornik M."/>
            <person name="Reyes-Prieto A."/>
            <person name="Armbrust E.V."/>
            <person name="Aves S.J."/>
            <person name="Beiko R.G."/>
            <person name="Coutinho P."/>
            <person name="Dacks J.B."/>
            <person name="Durnford D.G."/>
            <person name="Fast N.M."/>
            <person name="Green B.R."/>
            <person name="Grisdale C."/>
            <person name="Hempe F."/>
            <person name="Henrissat B."/>
            <person name="Hoppner M.P."/>
            <person name="Ishida K.-I."/>
            <person name="Kim E."/>
            <person name="Koreny L."/>
            <person name="Kroth P.G."/>
            <person name="Liu Y."/>
            <person name="Malik S.-B."/>
            <person name="Maier U.G."/>
            <person name="McRose D."/>
            <person name="Mock T."/>
            <person name="Neilson J.A."/>
            <person name="Onodera N.T."/>
            <person name="Poole A.M."/>
            <person name="Pritham E.J."/>
            <person name="Richards T.A."/>
            <person name="Rocap G."/>
            <person name="Roy S.W."/>
            <person name="Sarai C."/>
            <person name="Schaack S."/>
            <person name="Shirato S."/>
            <person name="Slamovits C.H."/>
            <person name="Spencer D.F."/>
            <person name="Suzuki S."/>
            <person name="Worden A.Z."/>
            <person name="Zauner S."/>
            <person name="Barry K."/>
            <person name="Bell C."/>
            <person name="Bharti A.K."/>
            <person name="Crow J.A."/>
            <person name="Grimwood J."/>
            <person name="Kramer R."/>
            <person name="Lindquist E."/>
            <person name="Lucas S."/>
            <person name="Salamov A."/>
            <person name="McFadden G.I."/>
            <person name="Lane C.E."/>
            <person name="Keeling P.J."/>
            <person name="Gray M.W."/>
            <person name="Grigoriev I.V."/>
            <person name="Archibald J.M."/>
        </authorList>
    </citation>
    <scope>NUCLEOTIDE SEQUENCE</scope>
    <source>
        <strain evidence="4">CCMP2712</strain>
    </source>
</reference>
<name>L1JR68_GUITC</name>
<evidence type="ECO:0000313" key="3">
    <source>
        <dbReference type="EnsemblProtists" id="EKX50937"/>
    </source>
</evidence>
<reference evidence="3" key="3">
    <citation type="submission" date="2015-06" db="UniProtKB">
        <authorList>
            <consortium name="EnsemblProtists"/>
        </authorList>
    </citation>
    <scope>IDENTIFICATION</scope>
</reference>
<dbReference type="Proteomes" id="UP000011087">
    <property type="component" value="Unassembled WGS sequence"/>
</dbReference>
<dbReference type="PaxDb" id="55529-EKX50937"/>
<proteinExistence type="predicted"/>
<feature type="region of interest" description="Disordered" evidence="1">
    <location>
        <begin position="79"/>
        <end position="154"/>
    </location>
</feature>
<evidence type="ECO:0000313" key="2">
    <source>
        <dbReference type="EMBL" id="EKX50937.1"/>
    </source>
</evidence>
<feature type="region of interest" description="Disordered" evidence="1">
    <location>
        <begin position="227"/>
        <end position="261"/>
    </location>
</feature>
<reference evidence="2 4" key="1">
    <citation type="journal article" date="2012" name="Nature">
        <title>Algal genomes reveal evolutionary mosaicism and the fate of nucleomorphs.</title>
        <authorList>
            <consortium name="DOE Joint Genome Institute"/>
            <person name="Curtis B.A."/>
            <person name="Tanifuji G."/>
            <person name="Burki F."/>
            <person name="Gruber A."/>
            <person name="Irimia M."/>
            <person name="Maruyama S."/>
            <person name="Arias M.C."/>
            <person name="Ball S.G."/>
            <person name="Gile G.H."/>
            <person name="Hirakawa Y."/>
            <person name="Hopkins J.F."/>
            <person name="Kuo A."/>
            <person name="Rensing S.A."/>
            <person name="Schmutz J."/>
            <person name="Symeonidi A."/>
            <person name="Elias M."/>
            <person name="Eveleigh R.J."/>
            <person name="Herman E.K."/>
            <person name="Klute M.J."/>
            <person name="Nakayama T."/>
            <person name="Obornik M."/>
            <person name="Reyes-Prieto A."/>
            <person name="Armbrust E.V."/>
            <person name="Aves S.J."/>
            <person name="Beiko R.G."/>
            <person name="Coutinho P."/>
            <person name="Dacks J.B."/>
            <person name="Durnford D.G."/>
            <person name="Fast N.M."/>
            <person name="Green B.R."/>
            <person name="Grisdale C.J."/>
            <person name="Hempel F."/>
            <person name="Henrissat B."/>
            <person name="Hoppner M.P."/>
            <person name="Ishida K."/>
            <person name="Kim E."/>
            <person name="Koreny L."/>
            <person name="Kroth P.G."/>
            <person name="Liu Y."/>
            <person name="Malik S.B."/>
            <person name="Maier U.G."/>
            <person name="McRose D."/>
            <person name="Mock T."/>
            <person name="Neilson J.A."/>
            <person name="Onodera N.T."/>
            <person name="Poole A.M."/>
            <person name="Pritham E.J."/>
            <person name="Richards T.A."/>
            <person name="Rocap G."/>
            <person name="Roy S.W."/>
            <person name="Sarai C."/>
            <person name="Schaack S."/>
            <person name="Shirato S."/>
            <person name="Slamovits C.H."/>
            <person name="Spencer D.F."/>
            <person name="Suzuki S."/>
            <person name="Worden A.Z."/>
            <person name="Zauner S."/>
            <person name="Barry K."/>
            <person name="Bell C."/>
            <person name="Bharti A.K."/>
            <person name="Crow J.A."/>
            <person name="Grimwood J."/>
            <person name="Kramer R."/>
            <person name="Lindquist E."/>
            <person name="Lucas S."/>
            <person name="Salamov A."/>
            <person name="McFadden G.I."/>
            <person name="Lane C.E."/>
            <person name="Keeling P.J."/>
            <person name="Gray M.W."/>
            <person name="Grigoriev I.V."/>
            <person name="Archibald J.M."/>
        </authorList>
    </citation>
    <scope>NUCLEOTIDE SEQUENCE</scope>
    <source>
        <strain evidence="2 4">CCMP2712</strain>
    </source>
</reference>